<evidence type="ECO:0000313" key="1">
    <source>
        <dbReference type="EMBL" id="MDP9651478.1"/>
    </source>
</evidence>
<name>A0AB73IN89_9BURK</name>
<dbReference type="RefSeq" id="WP_392396080.1">
    <property type="nucleotide sequence ID" value="NZ_JAURTK010000021.1"/>
</dbReference>
<protein>
    <submittedName>
        <fullName evidence="1">Uncharacterized protein</fullName>
    </submittedName>
</protein>
<dbReference type="EMBL" id="JAURTK010000021">
    <property type="protein sequence ID" value="MDP9651478.1"/>
    <property type="molecule type" value="Genomic_DNA"/>
</dbReference>
<gene>
    <name evidence="1" type="ORF">J2793_006953</name>
</gene>
<comment type="caution">
    <text evidence="1">The sequence shown here is derived from an EMBL/GenBank/DDBJ whole genome shotgun (WGS) entry which is preliminary data.</text>
</comment>
<evidence type="ECO:0000313" key="2">
    <source>
        <dbReference type="Proteomes" id="UP001229486"/>
    </source>
</evidence>
<accession>A0AB73IN89</accession>
<reference evidence="1" key="1">
    <citation type="submission" date="2023-07" db="EMBL/GenBank/DDBJ databases">
        <title>Sorghum-associated microbial communities from plants grown in Nebraska, USA.</title>
        <authorList>
            <person name="Schachtman D."/>
        </authorList>
    </citation>
    <scope>NUCLEOTIDE SEQUENCE</scope>
    <source>
        <strain evidence="1">DS1061</strain>
    </source>
</reference>
<proteinExistence type="predicted"/>
<organism evidence="1 2">
    <name type="scientific">Paraburkholderia caledonica</name>
    <dbReference type="NCBI Taxonomy" id="134536"/>
    <lineage>
        <taxon>Bacteria</taxon>
        <taxon>Pseudomonadati</taxon>
        <taxon>Pseudomonadota</taxon>
        <taxon>Betaproteobacteria</taxon>
        <taxon>Burkholderiales</taxon>
        <taxon>Burkholderiaceae</taxon>
        <taxon>Paraburkholderia</taxon>
    </lineage>
</organism>
<dbReference type="AlphaFoldDB" id="A0AB73IN89"/>
<sequence length="79" mass="9018">MAAQLDLVAEGLARQSGDEMYEHLSAAPKHELVDRRGSFFRAQPLPIAAFLGARRIELLRTETILRFIESARTTWFARF</sequence>
<dbReference type="Proteomes" id="UP001229486">
    <property type="component" value="Unassembled WGS sequence"/>
</dbReference>